<comment type="caution">
    <text evidence="2">The sequence shown here is derived from an EMBL/GenBank/DDBJ whole genome shotgun (WGS) entry which is preliminary data.</text>
</comment>
<dbReference type="InterPro" id="IPR000182">
    <property type="entry name" value="GNAT_dom"/>
</dbReference>
<feature type="domain" description="N-acetyltransferase" evidence="1">
    <location>
        <begin position="137"/>
        <end position="280"/>
    </location>
</feature>
<organism evidence="2 3">
    <name type="scientific">Paractinoplanes globisporus</name>
    <dbReference type="NCBI Taxonomy" id="113565"/>
    <lineage>
        <taxon>Bacteria</taxon>
        <taxon>Bacillati</taxon>
        <taxon>Actinomycetota</taxon>
        <taxon>Actinomycetes</taxon>
        <taxon>Micromonosporales</taxon>
        <taxon>Micromonosporaceae</taxon>
        <taxon>Paractinoplanes</taxon>
    </lineage>
</organism>
<keyword evidence="2" id="KW-0012">Acyltransferase</keyword>
<reference evidence="2 3" key="1">
    <citation type="submission" date="2024-10" db="EMBL/GenBank/DDBJ databases">
        <title>The Natural Products Discovery Center: Release of the First 8490 Sequenced Strains for Exploring Actinobacteria Biosynthetic Diversity.</title>
        <authorList>
            <person name="Kalkreuter E."/>
            <person name="Kautsar S.A."/>
            <person name="Yang D."/>
            <person name="Bader C.D."/>
            <person name="Teijaro C.N."/>
            <person name="Fluegel L."/>
            <person name="Davis C.M."/>
            <person name="Simpson J.R."/>
            <person name="Lauterbach L."/>
            <person name="Steele A.D."/>
            <person name="Gui C."/>
            <person name="Meng S."/>
            <person name="Li G."/>
            <person name="Viehrig K."/>
            <person name="Ye F."/>
            <person name="Su P."/>
            <person name="Kiefer A.F."/>
            <person name="Nichols A."/>
            <person name="Cepeda A.J."/>
            <person name="Yan W."/>
            <person name="Fan B."/>
            <person name="Jiang Y."/>
            <person name="Adhikari A."/>
            <person name="Zheng C.-J."/>
            <person name="Schuster L."/>
            <person name="Cowan T.M."/>
            <person name="Smanski M.J."/>
            <person name="Chevrette M.G."/>
            <person name="De Carvalho L.P.S."/>
            <person name="Shen B."/>
        </authorList>
    </citation>
    <scope>NUCLEOTIDE SEQUENCE [LARGE SCALE GENOMIC DNA]</scope>
    <source>
        <strain evidence="2 3">NPDC000087</strain>
    </source>
</reference>
<accession>A0ABW6W7W9</accession>
<gene>
    <name evidence="2" type="ORF">ACFY35_08210</name>
</gene>
<protein>
    <submittedName>
        <fullName evidence="2">GNAT family N-acetyltransferase</fullName>
        <ecNumber evidence="2">2.3.1.-</ecNumber>
    </submittedName>
</protein>
<dbReference type="PROSITE" id="PS51186">
    <property type="entry name" value="GNAT"/>
    <property type="match status" value="1"/>
</dbReference>
<dbReference type="SUPFAM" id="SSF55729">
    <property type="entry name" value="Acyl-CoA N-acyltransferases (Nat)"/>
    <property type="match status" value="1"/>
</dbReference>
<dbReference type="InterPro" id="IPR016181">
    <property type="entry name" value="Acyl_CoA_acyltransferase"/>
</dbReference>
<proteinExistence type="predicted"/>
<keyword evidence="3" id="KW-1185">Reference proteome</keyword>
<evidence type="ECO:0000313" key="2">
    <source>
        <dbReference type="EMBL" id="MFF5289407.1"/>
    </source>
</evidence>
<keyword evidence="2" id="KW-0808">Transferase</keyword>
<sequence length="280" mass="29746">MIDRTALFCDIPLAARIERAEEEFIAVWNEAVRRRRGPAGGFAMPVAGGVASYAEPDSPINKVAGLGFAGRPEPAEFDKIEQAYAERGAPVQAEVASLADPALLEVLAARGYRLVSFENVLGRALGDAVELIAPPGIEVRPCGDDEFEAWVEVVVEASLHPDTQGVPWQEDFPREILENAERDTAGLVRRYLATSDGIPAGGGSMRIADGIAQLTGAATAPAFRRRGIQSALLAARLADATAAGCDVAVITVQPGSKSQQNAQRRGFDLLYHRAVLTSVS</sequence>
<dbReference type="Pfam" id="PF00583">
    <property type="entry name" value="Acetyltransf_1"/>
    <property type="match status" value="1"/>
</dbReference>
<dbReference type="Gene3D" id="3.40.630.30">
    <property type="match status" value="1"/>
</dbReference>
<dbReference type="EC" id="2.3.1.-" evidence="2"/>
<dbReference type="EMBL" id="JBIAZU010000001">
    <property type="protein sequence ID" value="MFF5289407.1"/>
    <property type="molecule type" value="Genomic_DNA"/>
</dbReference>
<dbReference type="RefSeq" id="WP_020509742.1">
    <property type="nucleotide sequence ID" value="NZ_JBIAZU010000001.1"/>
</dbReference>
<dbReference type="Proteomes" id="UP001602245">
    <property type="component" value="Unassembled WGS sequence"/>
</dbReference>
<name>A0ABW6W7W9_9ACTN</name>
<evidence type="ECO:0000313" key="3">
    <source>
        <dbReference type="Proteomes" id="UP001602245"/>
    </source>
</evidence>
<evidence type="ECO:0000259" key="1">
    <source>
        <dbReference type="PROSITE" id="PS51186"/>
    </source>
</evidence>
<dbReference type="GO" id="GO:0016746">
    <property type="term" value="F:acyltransferase activity"/>
    <property type="evidence" value="ECO:0007669"/>
    <property type="project" value="UniProtKB-KW"/>
</dbReference>